<evidence type="ECO:0000256" key="1">
    <source>
        <dbReference type="SAM" id="SignalP"/>
    </source>
</evidence>
<evidence type="ECO:0000313" key="2">
    <source>
        <dbReference type="EMBL" id="MDA4846245.1"/>
    </source>
</evidence>
<comment type="caution">
    <text evidence="2">The sequence shown here is derived from an EMBL/GenBank/DDBJ whole genome shotgun (WGS) entry which is preliminary data.</text>
</comment>
<proteinExistence type="predicted"/>
<organism evidence="2 3">
    <name type="scientific">Hoeflea poritis</name>
    <dbReference type="NCBI Taxonomy" id="2993659"/>
    <lineage>
        <taxon>Bacteria</taxon>
        <taxon>Pseudomonadati</taxon>
        <taxon>Pseudomonadota</taxon>
        <taxon>Alphaproteobacteria</taxon>
        <taxon>Hyphomicrobiales</taxon>
        <taxon>Rhizobiaceae</taxon>
        <taxon>Hoeflea</taxon>
    </lineage>
</organism>
<name>A0ABT4VNF1_9HYPH</name>
<dbReference type="PROSITE" id="PS51257">
    <property type="entry name" value="PROKAR_LIPOPROTEIN"/>
    <property type="match status" value="1"/>
</dbReference>
<gene>
    <name evidence="2" type="ORF">OOZ53_12840</name>
</gene>
<accession>A0ABT4VNF1</accession>
<keyword evidence="1" id="KW-0732">Signal</keyword>
<sequence length="298" mass="31412">MRVFWIRSPLGLLAVLLVLASCTSLPSAQLSTYLSVSKEAEEAGKAIYGALNKAVEFNKKRASGTQTVQCAANTSNPSCFNPVDFLPTPPVTDPDILARILALETIAAYNDTLVALNSGQTGAALSKKIDAYGSVAARFASVAGVASGGIALLLTDTTIASVGTIAGRLQTAQAQFAVRRSLAAQHSVINALITALIEDTPQVYQLYRTSQLIFARTRPGGPRGAEGQREFAKIKAMYDSLGAYVVLLSNMAESLDTLVEATEAGVTDPETLNLALDHALEVKAAAQVLEKTIRQLSD</sequence>
<keyword evidence="3" id="KW-1185">Reference proteome</keyword>
<reference evidence="2" key="1">
    <citation type="submission" date="2022-11" db="EMBL/GenBank/DDBJ databases">
        <title>Hoeflea poritis sp. nov., isolated from scleractinian coral Porites lutea.</title>
        <authorList>
            <person name="Zhang G."/>
            <person name="Wei Q."/>
            <person name="Cai L."/>
        </authorList>
    </citation>
    <scope>NUCLEOTIDE SEQUENCE</scope>
    <source>
        <strain evidence="2">E7-10</strain>
    </source>
</reference>
<protein>
    <submittedName>
        <fullName evidence="2">Uncharacterized protein</fullName>
    </submittedName>
</protein>
<dbReference type="Proteomes" id="UP001148313">
    <property type="component" value="Unassembled WGS sequence"/>
</dbReference>
<dbReference type="EMBL" id="JAPJZH010000007">
    <property type="protein sequence ID" value="MDA4846245.1"/>
    <property type="molecule type" value="Genomic_DNA"/>
</dbReference>
<feature type="signal peptide" evidence="1">
    <location>
        <begin position="1"/>
        <end position="20"/>
    </location>
</feature>
<evidence type="ECO:0000313" key="3">
    <source>
        <dbReference type="Proteomes" id="UP001148313"/>
    </source>
</evidence>
<feature type="chain" id="PRO_5045525521" evidence="1">
    <location>
        <begin position="21"/>
        <end position="298"/>
    </location>
</feature>
<dbReference type="RefSeq" id="WP_271089977.1">
    <property type="nucleotide sequence ID" value="NZ_JAPJZH010000007.1"/>
</dbReference>